<dbReference type="Proteomes" id="UP000785679">
    <property type="component" value="Unassembled WGS sequence"/>
</dbReference>
<accession>A0A8J8N952</accession>
<evidence type="ECO:0000313" key="1">
    <source>
        <dbReference type="EMBL" id="TNV70603.1"/>
    </source>
</evidence>
<dbReference type="EMBL" id="RRYP01035175">
    <property type="protein sequence ID" value="TNV70603.1"/>
    <property type="molecule type" value="Genomic_DNA"/>
</dbReference>
<dbReference type="AlphaFoldDB" id="A0A8J8N952"/>
<sequence>MREIPDFGDKGLRVHGLEMPNFQRPAPLVIQILNDKASVTIVRCSFRAQQAPTLQLIRSDLLFDTPVAHEIQETAFIGSPLTLLFLEFFQHIAGWGKKRRMHVFDSTDSSEKVRQIIGLRKAGKLRCIVETYVYQFLNASILQAIKESLSCCLCKAN</sequence>
<reference evidence="1" key="1">
    <citation type="submission" date="2019-06" db="EMBL/GenBank/DDBJ databases">
        <authorList>
            <person name="Zheng W."/>
        </authorList>
    </citation>
    <scope>NUCLEOTIDE SEQUENCE</scope>
    <source>
        <strain evidence="1">QDHG01</strain>
    </source>
</reference>
<name>A0A8J8N952_HALGN</name>
<gene>
    <name evidence="1" type="ORF">FGO68_gene10830</name>
</gene>
<evidence type="ECO:0000313" key="2">
    <source>
        <dbReference type="Proteomes" id="UP000785679"/>
    </source>
</evidence>
<comment type="caution">
    <text evidence="1">The sequence shown here is derived from an EMBL/GenBank/DDBJ whole genome shotgun (WGS) entry which is preliminary data.</text>
</comment>
<protein>
    <submittedName>
        <fullName evidence="1">Uncharacterized protein</fullName>
    </submittedName>
</protein>
<proteinExistence type="predicted"/>
<keyword evidence="2" id="KW-1185">Reference proteome</keyword>
<organism evidence="1 2">
    <name type="scientific">Halteria grandinella</name>
    <dbReference type="NCBI Taxonomy" id="5974"/>
    <lineage>
        <taxon>Eukaryota</taxon>
        <taxon>Sar</taxon>
        <taxon>Alveolata</taxon>
        <taxon>Ciliophora</taxon>
        <taxon>Intramacronucleata</taxon>
        <taxon>Spirotrichea</taxon>
        <taxon>Stichotrichia</taxon>
        <taxon>Sporadotrichida</taxon>
        <taxon>Halteriidae</taxon>
        <taxon>Halteria</taxon>
    </lineage>
</organism>